<evidence type="ECO:0000259" key="8">
    <source>
        <dbReference type="Pfam" id="PF01975"/>
    </source>
</evidence>
<dbReference type="InterPro" id="IPR002828">
    <property type="entry name" value="SurE-like_Pase/nucleotidase"/>
</dbReference>
<dbReference type="PANTHER" id="PTHR30457:SF12">
    <property type="entry name" value="5'_3'-NUCLEOTIDASE SURE"/>
    <property type="match status" value="1"/>
</dbReference>
<protein>
    <recommendedName>
        <fullName evidence="7">5'-nucleotidase SurE</fullName>
        <ecNumber evidence="7">3.1.3.5</ecNumber>
    </recommendedName>
    <alternativeName>
        <fullName evidence="7">Nucleoside 5'-monophosphate phosphohydrolase</fullName>
    </alternativeName>
</protein>
<dbReference type="PANTHER" id="PTHR30457">
    <property type="entry name" value="5'-NUCLEOTIDASE SURE"/>
    <property type="match status" value="1"/>
</dbReference>
<keyword evidence="5 7" id="KW-0547">Nucleotide-binding</keyword>
<dbReference type="SUPFAM" id="SSF64167">
    <property type="entry name" value="SurE-like"/>
    <property type="match status" value="1"/>
</dbReference>
<dbReference type="Pfam" id="PF01975">
    <property type="entry name" value="SurE"/>
    <property type="match status" value="1"/>
</dbReference>
<dbReference type="InterPro" id="IPR030048">
    <property type="entry name" value="SurE"/>
</dbReference>
<evidence type="ECO:0000313" key="9">
    <source>
        <dbReference type="EMBL" id="KMQ81038.1"/>
    </source>
</evidence>
<comment type="cofactor">
    <cofactor evidence="7">
        <name>a divalent metal cation</name>
        <dbReference type="ChEBI" id="CHEBI:60240"/>
    </cofactor>
    <text evidence="7">Binds 1 divalent metal cation per subunit.</text>
</comment>
<dbReference type="NCBIfam" id="NF001489">
    <property type="entry name" value="PRK00346.1-3"/>
    <property type="match status" value="1"/>
</dbReference>
<keyword evidence="4 7" id="KW-0479">Metal-binding</keyword>
<name>A0ABR5HPJ8_9BURK</name>
<organism evidence="9 10">
    <name type="scientific">Candidatus Burkholderia pumila</name>
    <dbReference type="NCBI Taxonomy" id="1090375"/>
    <lineage>
        <taxon>Bacteria</taxon>
        <taxon>Pseudomonadati</taxon>
        <taxon>Pseudomonadota</taxon>
        <taxon>Betaproteobacteria</taxon>
        <taxon>Burkholderiales</taxon>
        <taxon>Burkholderiaceae</taxon>
        <taxon>Burkholderia</taxon>
    </lineage>
</organism>
<feature type="binding site" evidence="7">
    <location>
        <position position="105"/>
    </location>
    <ligand>
        <name>a divalent metal cation</name>
        <dbReference type="ChEBI" id="CHEBI:60240"/>
    </ligand>
</feature>
<evidence type="ECO:0000313" key="10">
    <source>
        <dbReference type="Proteomes" id="UP000242951"/>
    </source>
</evidence>
<dbReference type="EMBL" id="LELG01000017">
    <property type="protein sequence ID" value="KMQ81038.1"/>
    <property type="molecule type" value="Genomic_DNA"/>
</dbReference>
<dbReference type="NCBIfam" id="NF001490">
    <property type="entry name" value="PRK00346.1-4"/>
    <property type="match status" value="1"/>
</dbReference>
<sequence>MPANSGARRERQRQLELVFVLDGEHVRKVDARCFHIDHEFIRLRMQVGQCLDCERVGQSVLVASYGAYVASSLAWRALSLVSLAVVRVPCFLGYNRRMRILLSNDDGYLARGINVMHGALQPLGEVTVMAPEQNCSGSSNSLTLSRPLTIHQAHNGFNFVNGTPTDSVHIALTGMLEHKPDIVVAGINNGQNVGEDTLYSGTVAAATEGFMFGIPAIAFSLVGRDWLYLEDAARVAAEIVAHFLDHPMPGHPLLNVNIPNLPYDKLGEWKVTRLGKRHPSQPVIRQSDPRGNPIYWIGPSGDALDASEGTDFHAVANGFVSITPLQLDLTHNALMAEMREWARAGSRRS</sequence>
<comment type="caution">
    <text evidence="9">The sequence shown here is derived from an EMBL/GenBank/DDBJ whole genome shotgun (WGS) entry which is preliminary data.</text>
</comment>
<evidence type="ECO:0000256" key="1">
    <source>
        <dbReference type="ARBA" id="ARBA00000815"/>
    </source>
</evidence>
<dbReference type="EC" id="3.1.3.5" evidence="7"/>
<comment type="subcellular location">
    <subcellularLocation>
        <location evidence="7">Cytoplasm</location>
    </subcellularLocation>
</comment>
<comment type="catalytic activity">
    <reaction evidence="1 7">
        <text>a ribonucleoside 5'-phosphate + H2O = a ribonucleoside + phosphate</text>
        <dbReference type="Rhea" id="RHEA:12484"/>
        <dbReference type="ChEBI" id="CHEBI:15377"/>
        <dbReference type="ChEBI" id="CHEBI:18254"/>
        <dbReference type="ChEBI" id="CHEBI:43474"/>
        <dbReference type="ChEBI" id="CHEBI:58043"/>
        <dbReference type="EC" id="3.1.3.5"/>
    </reaction>
</comment>
<accession>A0ABR5HPJ8</accession>
<dbReference type="HAMAP" id="MF_00060">
    <property type="entry name" value="SurE"/>
    <property type="match status" value="1"/>
</dbReference>
<feature type="domain" description="Survival protein SurE-like phosphatase/nucleotidase" evidence="8">
    <location>
        <begin position="100"/>
        <end position="279"/>
    </location>
</feature>
<proteinExistence type="inferred from homology"/>
<evidence type="ECO:0000256" key="5">
    <source>
        <dbReference type="ARBA" id="ARBA00022741"/>
    </source>
</evidence>
<keyword evidence="6 7" id="KW-0378">Hydrolase</keyword>
<dbReference type="InterPro" id="IPR036523">
    <property type="entry name" value="SurE-like_sf"/>
</dbReference>
<reference evidence="9 10" key="1">
    <citation type="submission" date="2015-06" db="EMBL/GenBank/DDBJ databases">
        <title>Comparative genomics of Burkholderia leaf nodule symbionts.</title>
        <authorList>
            <person name="Carlier A."/>
            <person name="Eberl L."/>
            <person name="Pinto-Carbo M."/>
        </authorList>
    </citation>
    <scope>NUCLEOTIDE SEQUENCE [LARGE SCALE GENOMIC DNA]</scope>
    <source>
        <strain evidence="9 10">UZHbot3</strain>
    </source>
</reference>
<dbReference type="GO" id="GO:0008253">
    <property type="term" value="F:5'-nucleotidase activity"/>
    <property type="evidence" value="ECO:0007669"/>
    <property type="project" value="UniProtKB-EC"/>
</dbReference>
<evidence type="ECO:0000256" key="7">
    <source>
        <dbReference type="HAMAP-Rule" id="MF_00060"/>
    </source>
</evidence>
<keyword evidence="3 7" id="KW-0963">Cytoplasm</keyword>
<evidence type="ECO:0000256" key="3">
    <source>
        <dbReference type="ARBA" id="ARBA00022490"/>
    </source>
</evidence>
<comment type="similarity">
    <text evidence="2 7">Belongs to the SurE nucleotidase family.</text>
</comment>
<evidence type="ECO:0000256" key="2">
    <source>
        <dbReference type="ARBA" id="ARBA00011062"/>
    </source>
</evidence>
<evidence type="ECO:0000256" key="4">
    <source>
        <dbReference type="ARBA" id="ARBA00022723"/>
    </source>
</evidence>
<keyword evidence="10" id="KW-1185">Reference proteome</keyword>
<feature type="binding site" evidence="7">
    <location>
        <position position="188"/>
    </location>
    <ligand>
        <name>a divalent metal cation</name>
        <dbReference type="ChEBI" id="CHEBI:60240"/>
    </ligand>
</feature>
<dbReference type="Gene3D" id="3.40.1210.10">
    <property type="entry name" value="Survival protein SurE-like phosphatase/nucleotidase"/>
    <property type="match status" value="1"/>
</dbReference>
<evidence type="ECO:0000256" key="6">
    <source>
        <dbReference type="ARBA" id="ARBA00022801"/>
    </source>
</evidence>
<gene>
    <name evidence="7" type="primary">surE</name>
    <name evidence="9" type="ORF">BPMI_03244</name>
</gene>
<dbReference type="Proteomes" id="UP000242951">
    <property type="component" value="Unassembled WGS sequence"/>
</dbReference>
<comment type="function">
    <text evidence="7">Nucleotidase that shows phosphatase activity on nucleoside 5'-monophosphates.</text>
</comment>
<feature type="binding site" evidence="7">
    <location>
        <position position="136"/>
    </location>
    <ligand>
        <name>a divalent metal cation</name>
        <dbReference type="ChEBI" id="CHEBI:60240"/>
    </ligand>
</feature>
<feature type="binding site" evidence="7">
    <location>
        <position position="106"/>
    </location>
    <ligand>
        <name>a divalent metal cation</name>
        <dbReference type="ChEBI" id="CHEBI:60240"/>
    </ligand>
</feature>
<dbReference type="NCBIfam" id="TIGR00087">
    <property type="entry name" value="surE"/>
    <property type="match status" value="1"/>
</dbReference>